<accession>E8X6G3</accession>
<gene>
    <name evidence="1" type="ordered locus">AciX9_4276</name>
</gene>
<dbReference type="HOGENOM" id="CLU_3062063_0_0_0"/>
<organism evidence="2">
    <name type="scientific">Granulicella tundricola (strain ATCC BAA-1859 / DSM 23138 / MP5ACTX9)</name>
    <dbReference type="NCBI Taxonomy" id="1198114"/>
    <lineage>
        <taxon>Bacteria</taxon>
        <taxon>Pseudomonadati</taxon>
        <taxon>Acidobacteriota</taxon>
        <taxon>Terriglobia</taxon>
        <taxon>Terriglobales</taxon>
        <taxon>Acidobacteriaceae</taxon>
        <taxon>Granulicella</taxon>
    </lineage>
</organism>
<keyword evidence="2" id="KW-1185">Reference proteome</keyword>
<sequence length="53" mass="6086">MLLDNPVNEMVRRLISTQKVGDCVGRFKEDYRHADSPGNQAIRSLPYAKILLR</sequence>
<dbReference type="EMBL" id="CP002481">
    <property type="protein sequence ID" value="ADW71047.1"/>
    <property type="molecule type" value="Genomic_DNA"/>
</dbReference>
<protein>
    <submittedName>
        <fullName evidence="1">Uncharacterized protein</fullName>
    </submittedName>
</protein>
<geneLocation type="plasmid" evidence="1 2">
    <name>pACIX901</name>
</geneLocation>
<evidence type="ECO:0000313" key="2">
    <source>
        <dbReference type="Proteomes" id="UP000000343"/>
    </source>
</evidence>
<proteinExistence type="predicted"/>
<name>E8X6G3_GRATM</name>
<evidence type="ECO:0000313" key="1">
    <source>
        <dbReference type="EMBL" id="ADW71047.1"/>
    </source>
</evidence>
<dbReference type="KEGG" id="acm:AciX9_4276"/>
<dbReference type="AlphaFoldDB" id="E8X6G3"/>
<reference evidence="2" key="1">
    <citation type="submission" date="2011-01" db="EMBL/GenBank/DDBJ databases">
        <title>Complete sequence of plasmid1 of Acidobacterium sp. MP5ACTX9.</title>
        <authorList>
            <consortium name="US DOE Joint Genome Institute"/>
            <person name="Lucas S."/>
            <person name="Copeland A."/>
            <person name="Lapidus A."/>
            <person name="Cheng J.-F."/>
            <person name="Goodwin L."/>
            <person name="Pitluck S."/>
            <person name="Teshima H."/>
            <person name="Detter J.C."/>
            <person name="Han C."/>
            <person name="Tapia R."/>
            <person name="Land M."/>
            <person name="Hauser L."/>
            <person name="Kyrpides N."/>
            <person name="Ivanova N."/>
            <person name="Ovchinnikova G."/>
            <person name="Pagani I."/>
            <person name="Rawat S.R."/>
            <person name="Mannisto M."/>
            <person name="Haggblom M.M."/>
            <person name="Woyke T."/>
        </authorList>
    </citation>
    <scope>NUCLEOTIDE SEQUENCE [LARGE SCALE GENOMIC DNA]</scope>
    <source>
        <strain evidence="2">MP5ACTX9</strain>
        <plasmid evidence="2">Plasmid pACIX901</plasmid>
    </source>
</reference>
<keyword evidence="1" id="KW-0614">Plasmid</keyword>
<dbReference type="Proteomes" id="UP000000343">
    <property type="component" value="Plasmid pACIX901"/>
</dbReference>